<reference evidence="8 10" key="1">
    <citation type="submission" date="2013-04" db="EMBL/GenBank/DDBJ databases">
        <title>The Genome Sequence of Sutterella wadsworthensis HGA0223.</title>
        <authorList>
            <consortium name="The Broad Institute Genomics Platform"/>
            <person name="Earl A."/>
            <person name="Ward D."/>
            <person name="Feldgarden M."/>
            <person name="Gevers D."/>
            <person name="Schmidt T.M."/>
            <person name="Dover J."/>
            <person name="Dai D."/>
            <person name="Walker B."/>
            <person name="Young S."/>
            <person name="Zeng Q."/>
            <person name="Gargeya S."/>
            <person name="Fitzgerald M."/>
            <person name="Haas B."/>
            <person name="Abouelleil A."/>
            <person name="Allen A.W."/>
            <person name="Alvarado L."/>
            <person name="Arachchi H.M."/>
            <person name="Berlin A.M."/>
            <person name="Chapman S.B."/>
            <person name="Gainer-Dewar J."/>
            <person name="Goldberg J."/>
            <person name="Griggs A."/>
            <person name="Gujja S."/>
            <person name="Hansen M."/>
            <person name="Howarth C."/>
            <person name="Imamovic A."/>
            <person name="Ireland A."/>
            <person name="Larimer J."/>
            <person name="McCowan C."/>
            <person name="Murphy C."/>
            <person name="Pearson M."/>
            <person name="Poon T.W."/>
            <person name="Priest M."/>
            <person name="Roberts A."/>
            <person name="Saif S."/>
            <person name="Shea T."/>
            <person name="Sisk P."/>
            <person name="Sykes S."/>
            <person name="Wortman J."/>
            <person name="Nusbaum C."/>
            <person name="Birren B."/>
        </authorList>
    </citation>
    <scope>NUCLEOTIDE SEQUENCE [LARGE SCALE GENOMIC DNA]</scope>
    <source>
        <strain evidence="8 10">HGA0223</strain>
    </source>
</reference>
<dbReference type="EMBL" id="ATCF01000004">
    <property type="protein sequence ID" value="EPE02024.1"/>
    <property type="molecule type" value="Genomic_DNA"/>
</dbReference>
<dbReference type="NCBIfam" id="NF033559">
    <property type="entry name" value="transpos_IS1634"/>
    <property type="match status" value="1"/>
</dbReference>
<dbReference type="eggNOG" id="COG5421">
    <property type="taxonomic scope" value="Bacteria"/>
</dbReference>
<evidence type="ECO:0000313" key="8">
    <source>
        <dbReference type="EMBL" id="EPE02022.1"/>
    </source>
</evidence>
<sequence>MAISLSIKKFNNREYAYIVESYRDPSTKRPTSRTLASFGRLDKLLAEDPDAMSKIEARVKELQSNSKAYSNTVKERMLSGVSVSPETTKRTACLTCTPAVLHPLWEALSMAAYFKNYRRNHRVTYDLEKTVFFSCASRLIKPASKLFSWRHRNQYLTDFSEIELQHMYDSLDILAKHKDNIIRSLNKSIDAMYKRDLTVALYDVSTFYFESFIEGDLRRRGMSKEHRTQETQVVLGLLIDADGVPFTYELFPGNTGEVHTLLKVIEKFRRSYSIKEVIVVADSGLNQLLNLDALQKEGLRFIVGYPPYIKLSAADQKLFLDEDDWQWHQSDDDDLWGFKTLPLSIHKSYKTHATGSVEKADFQAVCIGTFSKRRYEHDFKELTLKWNRAASLVEKGSAAVAAAGRSGYKAFIRVDTSSPRLNQKLYDKRRTWCGYSALLTNIKDPNPQWVYRKLRQLWRIEDNFRILKTNLEARPVFVWTDDHIQGHFVLNYIGLVMQKILMKQLREKGLDLSAAEIIEALESMKIQHVSGLKKANSHLYTCSNLEAETASATDENGDKKTLSTLCDEILRACGMEPLNAVETTSTIRAKLRLKLPIQ</sequence>
<dbReference type="PANTHER" id="PTHR34614">
    <property type="match status" value="1"/>
</dbReference>
<dbReference type="GO" id="GO:0006313">
    <property type="term" value="P:DNA transposition"/>
    <property type="evidence" value="ECO:0007669"/>
    <property type="project" value="InterPro"/>
</dbReference>
<evidence type="ECO:0000313" key="10">
    <source>
        <dbReference type="Proteomes" id="UP000014400"/>
    </source>
</evidence>
<dbReference type="EMBL" id="ATCF01000015">
    <property type="protein sequence ID" value="EPD99523.1"/>
    <property type="molecule type" value="Genomic_DNA"/>
</dbReference>
<dbReference type="EMBL" id="ATCF01000015">
    <property type="protein sequence ID" value="EPD99525.1"/>
    <property type="molecule type" value="Genomic_DNA"/>
</dbReference>
<dbReference type="EMBL" id="ATCF01000038">
    <property type="protein sequence ID" value="EPD97514.1"/>
    <property type="molecule type" value="Genomic_DNA"/>
</dbReference>
<dbReference type="EMBL" id="ATCF01000017">
    <property type="protein sequence ID" value="EPD99147.1"/>
    <property type="molecule type" value="Genomic_DNA"/>
</dbReference>
<dbReference type="STRING" id="1203554.HMPREF1476_00258"/>
<evidence type="ECO:0000313" key="6">
    <source>
        <dbReference type="EMBL" id="EPD99523.1"/>
    </source>
</evidence>
<gene>
    <name evidence="8" type="ORF">HMPREF1476_00258</name>
    <name evidence="9" type="ORF">HMPREF1476_00260</name>
    <name evidence="6" type="ORF">HMPREF1476_00979</name>
    <name evidence="7" type="ORF">HMPREF1476_00981</name>
    <name evidence="5" type="ORF">HMPREF1476_01084</name>
    <name evidence="4" type="ORF">HMPREF1476_01184</name>
    <name evidence="3" type="ORF">HMPREF1476_02166</name>
    <name evidence="2" type="ORF">HMPREF1476_02350</name>
</gene>
<dbReference type="Pfam" id="PF01609">
    <property type="entry name" value="DDE_Tnp_1"/>
    <property type="match status" value="1"/>
</dbReference>
<keyword evidence="10" id="KW-1185">Reference proteome</keyword>
<evidence type="ECO:0000313" key="5">
    <source>
        <dbReference type="EMBL" id="EPD99405.1"/>
    </source>
</evidence>
<accession>S3BNQ3</accession>
<dbReference type="RefSeq" id="WP_016473693.1">
    <property type="nucleotide sequence ID" value="NZ_KE150480.1"/>
</dbReference>
<dbReference type="GO" id="GO:0004803">
    <property type="term" value="F:transposase activity"/>
    <property type="evidence" value="ECO:0007669"/>
    <property type="project" value="InterPro"/>
</dbReference>
<name>S3BNQ3_9BURK</name>
<proteinExistence type="predicted"/>
<evidence type="ECO:0000313" key="9">
    <source>
        <dbReference type="EMBL" id="EPE02024.1"/>
    </source>
</evidence>
<dbReference type="HOGENOM" id="CLU_022426_4_1_4"/>
<dbReference type="EMBL" id="ATCF01000016">
    <property type="protein sequence ID" value="EPD99405.1"/>
    <property type="molecule type" value="Genomic_DNA"/>
</dbReference>
<dbReference type="PATRIC" id="fig|1203554.3.peg.1001"/>
<evidence type="ECO:0000313" key="4">
    <source>
        <dbReference type="EMBL" id="EPD99147.1"/>
    </source>
</evidence>
<dbReference type="Proteomes" id="UP000014400">
    <property type="component" value="Unassembled WGS sequence"/>
</dbReference>
<organism evidence="8 10">
    <name type="scientific">Sutterella wadsworthensis HGA0223</name>
    <dbReference type="NCBI Taxonomy" id="1203554"/>
    <lineage>
        <taxon>Bacteria</taxon>
        <taxon>Pseudomonadati</taxon>
        <taxon>Pseudomonadota</taxon>
        <taxon>Betaproteobacteria</taxon>
        <taxon>Burkholderiales</taxon>
        <taxon>Sutterellaceae</taxon>
        <taxon>Sutterella</taxon>
    </lineage>
</organism>
<evidence type="ECO:0000259" key="1">
    <source>
        <dbReference type="Pfam" id="PF01609"/>
    </source>
</evidence>
<evidence type="ECO:0000313" key="3">
    <source>
        <dbReference type="EMBL" id="EPD97689.1"/>
    </source>
</evidence>
<dbReference type="EMBL" id="ATCF01000004">
    <property type="protein sequence ID" value="EPE02022.1"/>
    <property type="molecule type" value="Genomic_DNA"/>
</dbReference>
<dbReference type="InterPro" id="IPR047654">
    <property type="entry name" value="IS1634_transpos"/>
</dbReference>
<evidence type="ECO:0000313" key="2">
    <source>
        <dbReference type="EMBL" id="EPD97514.1"/>
    </source>
</evidence>
<evidence type="ECO:0000313" key="7">
    <source>
        <dbReference type="EMBL" id="EPD99525.1"/>
    </source>
</evidence>
<dbReference type="AlphaFoldDB" id="S3BNQ3"/>
<dbReference type="GO" id="GO:0003677">
    <property type="term" value="F:DNA binding"/>
    <property type="evidence" value="ECO:0007669"/>
    <property type="project" value="InterPro"/>
</dbReference>
<dbReference type="PANTHER" id="PTHR34614:SF2">
    <property type="entry name" value="TRANSPOSASE IS4-LIKE DOMAIN-CONTAINING PROTEIN"/>
    <property type="match status" value="1"/>
</dbReference>
<dbReference type="InterPro" id="IPR002559">
    <property type="entry name" value="Transposase_11"/>
</dbReference>
<protein>
    <recommendedName>
        <fullName evidence="1">Transposase IS4-like domain-containing protein</fullName>
    </recommendedName>
</protein>
<comment type="caution">
    <text evidence="8">The sequence shown here is derived from an EMBL/GenBank/DDBJ whole genome shotgun (WGS) entry which is preliminary data.</text>
</comment>
<feature type="domain" description="Transposase IS4-like" evidence="1">
    <location>
        <begin position="226"/>
        <end position="475"/>
    </location>
</feature>
<dbReference type="EMBL" id="ATCF01000034">
    <property type="protein sequence ID" value="EPD97689.1"/>
    <property type="molecule type" value="Genomic_DNA"/>
</dbReference>